<dbReference type="AlphaFoldDB" id="A0AAX2ZFD8"/>
<evidence type="ECO:0000313" key="2">
    <source>
        <dbReference type="Proteomes" id="UP001198983"/>
    </source>
</evidence>
<sequence>MNYVILGKVVPSVEASLSRGESMFTQSGGMFYQTEGIKMETNTNGGLLKGIGRMFAGESMFMATYTAMQDAKISFASTVPGSIIPINVSERGFTIQKGAFLAAESSVELKTIFNKKMGTGFFGGEGFILQELRGRGTAFLEIDGDAIEMNLTPGEVIKIDTGNLVGFEDSVKYEVEFVKGLGQVFFGGEGLLLTKLTGPGKIVLQTMNMNEFALRVGSYIPTSSN</sequence>
<proteinExistence type="predicted"/>
<evidence type="ECO:0000313" key="1">
    <source>
        <dbReference type="EMBL" id="UEL47957.1"/>
    </source>
</evidence>
<dbReference type="InterPro" id="IPR016031">
    <property type="entry name" value="Trp_RNA-bd_attenuator-like_dom"/>
</dbReference>
<accession>A0AAX2ZFD8</accession>
<dbReference type="PANTHER" id="PTHR43657:SF1">
    <property type="entry name" value="ALTERED INHERITANCE OF MITOCHONDRIA PROTEIN 24, MITOCHONDRIAL"/>
    <property type="match status" value="1"/>
</dbReference>
<dbReference type="InterPro" id="IPR036983">
    <property type="entry name" value="AIM24_sf"/>
</dbReference>
<dbReference type="NCBIfam" id="TIGR00266">
    <property type="entry name" value="TIGR00266 family protein"/>
    <property type="match status" value="1"/>
</dbReference>
<dbReference type="KEGG" id="tem:JW646_00450"/>
<gene>
    <name evidence="1" type="ORF">JW646_00450</name>
</gene>
<name>A0AAX2ZFD8_9FIRM</name>
<dbReference type="Pfam" id="PF01987">
    <property type="entry name" value="AIM24"/>
    <property type="match status" value="1"/>
</dbReference>
<protein>
    <submittedName>
        <fullName evidence="1">TIGR00266 family protein</fullName>
    </submittedName>
</protein>
<dbReference type="Gene3D" id="3.60.160.10">
    <property type="entry name" value="Mitochondrial biogenesis AIM24"/>
    <property type="match status" value="1"/>
</dbReference>
<dbReference type="EMBL" id="CP081135">
    <property type="protein sequence ID" value="UEL47957.1"/>
    <property type="molecule type" value="Genomic_DNA"/>
</dbReference>
<keyword evidence="2" id="KW-1185">Reference proteome</keyword>
<dbReference type="SUPFAM" id="SSF51219">
    <property type="entry name" value="TRAP-like"/>
    <property type="match status" value="1"/>
</dbReference>
<dbReference type="InterPro" id="IPR002838">
    <property type="entry name" value="AIM24"/>
</dbReference>
<dbReference type="RefSeq" id="WP_228416196.1">
    <property type="nucleotide sequence ID" value="NZ_CP081135.1"/>
</dbReference>
<organism evidence="1 2">
    <name type="scientific">Terrisporobacter hibernicus</name>
    <dbReference type="NCBI Taxonomy" id="2813371"/>
    <lineage>
        <taxon>Bacteria</taxon>
        <taxon>Bacillati</taxon>
        <taxon>Bacillota</taxon>
        <taxon>Clostridia</taxon>
        <taxon>Peptostreptococcales</taxon>
        <taxon>Peptostreptococcaceae</taxon>
        <taxon>Terrisporobacter</taxon>
    </lineage>
</organism>
<dbReference type="Proteomes" id="UP001198983">
    <property type="component" value="Chromosome"/>
</dbReference>
<dbReference type="PANTHER" id="PTHR43657">
    <property type="entry name" value="TRYPTOPHAN RNA-BINDING ATTENUATOR PROTEIN-LIKE PROTEIN"/>
    <property type="match status" value="1"/>
</dbReference>
<reference evidence="1 2" key="1">
    <citation type="journal article" date="2023" name="Int. J. Syst. Evol. Microbiol.">
        <title>Terrisporobacter hibernicus sp. nov., isolated from bovine faeces in Northern Ireland.</title>
        <authorList>
            <person name="Mitchell M."/>
            <person name="Nguyen S.V."/>
            <person name="Connor M."/>
            <person name="Fairley D.J."/>
            <person name="Donoghue O."/>
            <person name="Marshall H."/>
            <person name="Koolman L."/>
            <person name="McMullan G."/>
            <person name="Schaffer K.E."/>
            <person name="McGrath J.W."/>
            <person name="Fanning S."/>
        </authorList>
    </citation>
    <scope>NUCLEOTIDE SEQUENCE [LARGE SCALE GENOMIC DNA]</scope>
    <source>
        <strain evidence="1 2">MCA3</strain>
    </source>
</reference>